<dbReference type="Pfam" id="PF08588">
    <property type="entry name" value="Duc1"/>
    <property type="match status" value="1"/>
</dbReference>
<evidence type="ECO:0000256" key="1">
    <source>
        <dbReference type="SAM" id="MobiDB-lite"/>
    </source>
</evidence>
<dbReference type="OrthoDB" id="2119945at2759"/>
<feature type="compositionally biased region" description="Basic and acidic residues" evidence="1">
    <location>
        <begin position="147"/>
        <end position="157"/>
    </location>
</feature>
<feature type="region of interest" description="Disordered" evidence="1">
    <location>
        <begin position="147"/>
        <end position="188"/>
    </location>
</feature>
<dbReference type="EMBL" id="JABCKV010000017">
    <property type="protein sequence ID" value="KAG5646743.1"/>
    <property type="molecule type" value="Genomic_DNA"/>
</dbReference>
<keyword evidence="4" id="KW-1185">Reference proteome</keyword>
<reference evidence="3" key="1">
    <citation type="submission" date="2020-07" db="EMBL/GenBank/DDBJ databases">
        <authorList>
            <person name="Nieuwenhuis M."/>
            <person name="Van De Peppel L.J.J."/>
        </authorList>
    </citation>
    <scope>NUCLEOTIDE SEQUENCE</scope>
    <source>
        <strain evidence="3">AP01</strain>
        <tissue evidence="3">Mycelium</tissue>
    </source>
</reference>
<gene>
    <name evidence="3" type="ORF">DXG03_002425</name>
</gene>
<dbReference type="PANTHER" id="PTHR34826">
    <property type="entry name" value="UPF0590 PROTEIN C409.17C"/>
    <property type="match status" value="1"/>
</dbReference>
<feature type="domain" description="Domain of unknown function at the cortex 1" evidence="2">
    <location>
        <begin position="5"/>
        <end position="380"/>
    </location>
</feature>
<evidence type="ECO:0000313" key="3">
    <source>
        <dbReference type="EMBL" id="KAG5646743.1"/>
    </source>
</evidence>
<dbReference type="AlphaFoldDB" id="A0A9P7GDK9"/>
<comment type="caution">
    <text evidence="3">The sequence shown here is derived from an EMBL/GenBank/DDBJ whole genome shotgun (WGS) entry which is preliminary data.</text>
</comment>
<organism evidence="3 4">
    <name type="scientific">Asterophora parasitica</name>
    <dbReference type="NCBI Taxonomy" id="117018"/>
    <lineage>
        <taxon>Eukaryota</taxon>
        <taxon>Fungi</taxon>
        <taxon>Dikarya</taxon>
        <taxon>Basidiomycota</taxon>
        <taxon>Agaricomycotina</taxon>
        <taxon>Agaricomycetes</taxon>
        <taxon>Agaricomycetidae</taxon>
        <taxon>Agaricales</taxon>
        <taxon>Tricholomatineae</taxon>
        <taxon>Lyophyllaceae</taxon>
        <taxon>Asterophora</taxon>
    </lineage>
</organism>
<feature type="compositionally biased region" description="Polar residues" evidence="1">
    <location>
        <begin position="163"/>
        <end position="176"/>
    </location>
</feature>
<protein>
    <recommendedName>
        <fullName evidence="2">Domain of unknown function at the cortex 1 domain-containing protein</fullName>
    </recommendedName>
</protein>
<evidence type="ECO:0000259" key="2">
    <source>
        <dbReference type="Pfam" id="PF08588"/>
    </source>
</evidence>
<evidence type="ECO:0000313" key="4">
    <source>
        <dbReference type="Proteomes" id="UP000775547"/>
    </source>
</evidence>
<name>A0A9P7GDK9_9AGAR</name>
<proteinExistence type="predicted"/>
<dbReference type="InterPro" id="IPR013897">
    <property type="entry name" value="Duc1"/>
</dbReference>
<dbReference type="PANTHER" id="PTHR34826:SF2">
    <property type="entry name" value="UPF0590 PROTEIN C409.17C"/>
    <property type="match status" value="1"/>
</dbReference>
<accession>A0A9P7GDK9</accession>
<dbReference type="Proteomes" id="UP000775547">
    <property type="component" value="Unassembled WGS sequence"/>
</dbReference>
<reference evidence="3" key="2">
    <citation type="submission" date="2021-10" db="EMBL/GenBank/DDBJ databases">
        <title>Phylogenomics reveals ancestral predisposition of the termite-cultivated fungus Termitomyces towards a domesticated lifestyle.</title>
        <authorList>
            <person name="Auxier B."/>
            <person name="Grum-Grzhimaylo A."/>
            <person name="Cardenas M.E."/>
            <person name="Lodge J.D."/>
            <person name="Laessoe T."/>
            <person name="Pedersen O."/>
            <person name="Smith M.E."/>
            <person name="Kuyper T.W."/>
            <person name="Franco-Molano E.A."/>
            <person name="Baroni T.J."/>
            <person name="Aanen D.K."/>
        </authorList>
    </citation>
    <scope>NUCLEOTIDE SEQUENCE</scope>
    <source>
        <strain evidence="3">AP01</strain>
        <tissue evidence="3">Mycelium</tissue>
    </source>
</reference>
<sequence length="391" mass="42336">MPKPRLRVLAGTGTSPTNVELKPIHTGHPVKLRSDLFEGELVVHIKGLEGSHPDVRSSSGEYFAKPERAGITWSIQMQGRFLHPVSADDVLFGNTFDRPLGLPWGSGVALKFMHYIDPTVEHDLTSQKKPWALSPLIATMPHFVHERVSSGDEKKPEFLAPPSTRNATPSNKSSQRPPFPPPEPIADDTSQLHLARTDVHLSSGSSGSSHSSSNSVGLTSSADVAELASSSTSSLGSTLSVASTSYVSINGQTGSSPKAPSLMKKMAGKAKKKKSTGQAAELGLETAAQRRAYFSTAAHRRCIAFGPEDIITTDFCYGFLEFSPSLALRLPGGISFDLMRYWDGQPVRFVCCERKRASQGDSGDDESEPWGTVFWCVAIEMCSEEDDEEDE</sequence>